<dbReference type="GO" id="GO:0035869">
    <property type="term" value="C:ciliary transition zone"/>
    <property type="evidence" value="ECO:0007669"/>
    <property type="project" value="TreeGrafter"/>
</dbReference>
<dbReference type="InterPro" id="IPR035892">
    <property type="entry name" value="C2_domain_sf"/>
</dbReference>
<dbReference type="GO" id="GO:1905515">
    <property type="term" value="P:non-motile cilium assembly"/>
    <property type="evidence" value="ECO:0007669"/>
    <property type="project" value="TreeGrafter"/>
</dbReference>
<dbReference type="GeneID" id="113394270"/>
<dbReference type="GO" id="GO:1904491">
    <property type="term" value="P:protein localization to ciliary transition zone"/>
    <property type="evidence" value="ECO:0007669"/>
    <property type="project" value="TreeGrafter"/>
</dbReference>
<dbReference type="PANTHER" id="PTHR20837:SF0">
    <property type="entry name" value="COILED-COIL AND C2 DOMAIN-CONTAINING PROTEIN 2A"/>
    <property type="match status" value="1"/>
</dbReference>
<keyword evidence="3" id="KW-1185">Reference proteome</keyword>
<dbReference type="InterPro" id="IPR000008">
    <property type="entry name" value="C2_dom"/>
</dbReference>
<dbReference type="SMART" id="SM00239">
    <property type="entry name" value="C2"/>
    <property type="match status" value="1"/>
</dbReference>
<proteinExistence type="predicted"/>
<dbReference type="InterPro" id="IPR052434">
    <property type="entry name" value="Tectonic-like_complex_comp"/>
</dbReference>
<dbReference type="RefSeq" id="XP_026487297.2">
    <property type="nucleotide sequence ID" value="XM_026631512.2"/>
</dbReference>
<sequence length="622" mass="70282">MSLVANSNITKQKLLKECLAQEQEIQIHVLRAFNLTDRSASLLTEEINDEDNIAGFKVRPLRPFVSLSYRGVSAQTSTAIGCHPTWNYTVKLKAKFEPLSSIHINIYDECKDNVTETYSEDKSTQSTVHYRKTNKWLGAISVPLHTVLNLGSVCGTFKINTPPMEFGYESMSSKDDQALVPEVMQLMRQDTSLLAIQITTTLSHLGGCQTYCQPVPTHPQDDFIIQHLNKFVTDYVNDYPTRNISLTFIDSGGRNKCVAEFLQSVPIPVYEPSDPKKAESALSKSSGHSKSSSSKSSGFEAWRNEGNELAKSIDAAVRYVSLIPTYDVSESHVVTLMGVELLKVLYGSPLDHTILLASYFINLGIKCWVVIGFGLPRGQSSYVLVKYLKNKVLTVNDQIKTGGIFKKTDGYIWYIYDAASGERFELREIGCPLKIVSYVFDSENIWVNTQVSQACERMSFDFSISSDWQNVFNKPLFVTRPITIDSLYSKPGDVENLRLNLETKIKTKIQKWRSHIKTIWNRYCSSLLKEMLPHYEYWAFNPLEARPTLGNRLKQLTATYKIFGFPLNMPYINAKLIISSVKSTSIHVNDDPNVEFGLAVEVYAYPNNVLSVWVFLACITRI</sequence>
<feature type="region of interest" description="Disordered" evidence="1">
    <location>
        <begin position="276"/>
        <end position="298"/>
    </location>
</feature>
<dbReference type="AlphaFoldDB" id="A0A8B8HS18"/>
<evidence type="ECO:0000313" key="4">
    <source>
        <dbReference type="RefSeq" id="XP_026487297.2"/>
    </source>
</evidence>
<accession>A0A8B8HS18</accession>
<dbReference type="InterPro" id="IPR056290">
    <property type="entry name" value="CEPT76/DRC7_peptidase-like_dom"/>
</dbReference>
<reference evidence="4" key="1">
    <citation type="submission" date="2025-08" db="UniProtKB">
        <authorList>
            <consortium name="RefSeq"/>
        </authorList>
    </citation>
    <scope>IDENTIFICATION</scope>
    <source>
        <tissue evidence="4">Whole body</tissue>
    </source>
</reference>
<dbReference type="Pfam" id="PF24656">
    <property type="entry name" value="CEPT76_peptidase"/>
    <property type="match status" value="1"/>
</dbReference>
<protein>
    <submittedName>
        <fullName evidence="4">Coiled-coil and C2 domain-containing protein 2A</fullName>
    </submittedName>
</protein>
<feature type="domain" description="C2" evidence="2">
    <location>
        <begin position="24"/>
        <end position="156"/>
    </location>
</feature>
<organism evidence="3 4">
    <name type="scientific">Vanessa tameamea</name>
    <name type="common">Kamehameha butterfly</name>
    <dbReference type="NCBI Taxonomy" id="334116"/>
    <lineage>
        <taxon>Eukaryota</taxon>
        <taxon>Metazoa</taxon>
        <taxon>Ecdysozoa</taxon>
        <taxon>Arthropoda</taxon>
        <taxon>Hexapoda</taxon>
        <taxon>Insecta</taxon>
        <taxon>Pterygota</taxon>
        <taxon>Neoptera</taxon>
        <taxon>Endopterygota</taxon>
        <taxon>Lepidoptera</taxon>
        <taxon>Glossata</taxon>
        <taxon>Ditrysia</taxon>
        <taxon>Papilionoidea</taxon>
        <taxon>Nymphalidae</taxon>
        <taxon>Nymphalinae</taxon>
        <taxon>Vanessa</taxon>
    </lineage>
</organism>
<evidence type="ECO:0000259" key="2">
    <source>
        <dbReference type="SMART" id="SM00239"/>
    </source>
</evidence>
<dbReference type="PANTHER" id="PTHR20837">
    <property type="entry name" value="CENTROSOMAL PROTEIN-RELATED"/>
    <property type="match status" value="1"/>
</dbReference>
<dbReference type="InterPro" id="IPR056288">
    <property type="entry name" value="CEP76_C"/>
</dbReference>
<dbReference type="Pfam" id="PF00168">
    <property type="entry name" value="C2"/>
    <property type="match status" value="1"/>
</dbReference>
<dbReference type="Pfam" id="PF24652">
    <property type="entry name" value="CEP76_C"/>
    <property type="match status" value="1"/>
</dbReference>
<dbReference type="SUPFAM" id="SSF49562">
    <property type="entry name" value="C2 domain (Calcium/lipid-binding domain, CaLB)"/>
    <property type="match status" value="1"/>
</dbReference>
<evidence type="ECO:0000313" key="3">
    <source>
        <dbReference type="Proteomes" id="UP001652626"/>
    </source>
</evidence>
<dbReference type="Gene3D" id="2.60.40.150">
    <property type="entry name" value="C2 domain"/>
    <property type="match status" value="1"/>
</dbReference>
<dbReference type="OrthoDB" id="2162143at2759"/>
<gene>
    <name evidence="4" type="primary">Cc2d2a</name>
</gene>
<feature type="compositionally biased region" description="Low complexity" evidence="1">
    <location>
        <begin position="283"/>
        <end position="298"/>
    </location>
</feature>
<name>A0A8B8HS18_VANTA</name>
<evidence type="ECO:0000256" key="1">
    <source>
        <dbReference type="SAM" id="MobiDB-lite"/>
    </source>
</evidence>
<dbReference type="Proteomes" id="UP001652626">
    <property type="component" value="Chromosome 16"/>
</dbReference>
<dbReference type="OMA" id="HLWHQQK"/>